<evidence type="ECO:0000313" key="5">
    <source>
        <dbReference type="EMBL" id="KAG4419640.1"/>
    </source>
</evidence>
<dbReference type="PANTHER" id="PTHR24321:SF8">
    <property type="entry name" value="ESTRADIOL 17-BETA-DEHYDROGENASE 8-RELATED"/>
    <property type="match status" value="1"/>
</dbReference>
<keyword evidence="6" id="KW-1185">Reference proteome</keyword>
<comment type="similarity">
    <text evidence="1">Belongs to the short-chain dehydrogenases/reductases (SDR) family.</text>
</comment>
<dbReference type="GO" id="GO:0016491">
    <property type="term" value="F:oxidoreductase activity"/>
    <property type="evidence" value="ECO:0007669"/>
    <property type="project" value="UniProtKB-KW"/>
</dbReference>
<protein>
    <recommendedName>
        <fullName evidence="7">NAD(P)-binding protein</fullName>
    </recommendedName>
</protein>
<evidence type="ECO:0000256" key="3">
    <source>
        <dbReference type="ARBA" id="ARBA00023002"/>
    </source>
</evidence>
<dbReference type="InterPro" id="IPR020904">
    <property type="entry name" value="Sc_DH/Rdtase_CS"/>
</dbReference>
<dbReference type="InterPro" id="IPR002347">
    <property type="entry name" value="SDR_fam"/>
</dbReference>
<gene>
    <name evidence="5" type="ORF">IFR04_007237</name>
</gene>
<evidence type="ECO:0000313" key="6">
    <source>
        <dbReference type="Proteomes" id="UP000664132"/>
    </source>
</evidence>
<keyword evidence="3" id="KW-0560">Oxidoreductase</keyword>
<dbReference type="AlphaFoldDB" id="A0A8H7TDK8"/>
<sequence length="305" mass="32506">MSGLLNKTTFLTGGASAIGLAIASLFLSHGSKVFILDSAENIASAHTHLSSFFPACSNTMTPNSMFEKGDAADSACLGEAIEKCVEVFGGLDVVVLNAGVLPRAKGILEVREGEWEGVMRVNAFGHEYPPLFHFFQSVTDTFSFIRIQISARKMIELKNNKLQTQRQSDFPASAPMTTDSTPVSNSRTRHNIGTILLTCSASGLRSRLGVSIYTMSKFAVRGLTIAAAQELGKFGIRLNAVCPGLVDTPLLRGAGLNDEKIGKEGVIERFGTPEEVAQVILFLASDDASFVTGSLYGVDGGFVDS</sequence>
<dbReference type="Gene3D" id="3.40.50.720">
    <property type="entry name" value="NAD(P)-binding Rossmann-like Domain"/>
    <property type="match status" value="1"/>
</dbReference>
<dbReference type="Pfam" id="PF00106">
    <property type="entry name" value="adh_short"/>
    <property type="match status" value="1"/>
</dbReference>
<dbReference type="PANTHER" id="PTHR24321">
    <property type="entry name" value="DEHYDROGENASES, SHORT CHAIN"/>
    <property type="match status" value="1"/>
</dbReference>
<dbReference type="InterPro" id="IPR036291">
    <property type="entry name" value="NAD(P)-bd_dom_sf"/>
</dbReference>
<evidence type="ECO:0000256" key="4">
    <source>
        <dbReference type="SAM" id="MobiDB-lite"/>
    </source>
</evidence>
<reference evidence="5" key="1">
    <citation type="submission" date="2021-02" db="EMBL/GenBank/DDBJ databases">
        <title>Genome sequence Cadophora malorum strain M34.</title>
        <authorList>
            <person name="Stefanovic E."/>
            <person name="Vu D."/>
            <person name="Scully C."/>
            <person name="Dijksterhuis J."/>
            <person name="Roader J."/>
            <person name="Houbraken J."/>
        </authorList>
    </citation>
    <scope>NUCLEOTIDE SEQUENCE</scope>
    <source>
        <strain evidence="5">M34</strain>
    </source>
</reference>
<evidence type="ECO:0008006" key="7">
    <source>
        <dbReference type="Google" id="ProtNLM"/>
    </source>
</evidence>
<evidence type="ECO:0000256" key="2">
    <source>
        <dbReference type="ARBA" id="ARBA00022857"/>
    </source>
</evidence>
<dbReference type="EMBL" id="JAFJYH010000101">
    <property type="protein sequence ID" value="KAG4419640.1"/>
    <property type="molecule type" value="Genomic_DNA"/>
</dbReference>
<accession>A0A8H7TDK8</accession>
<dbReference type="PROSITE" id="PS00061">
    <property type="entry name" value="ADH_SHORT"/>
    <property type="match status" value="1"/>
</dbReference>
<keyword evidence="2" id="KW-0521">NADP</keyword>
<dbReference type="Pfam" id="PF13561">
    <property type="entry name" value="adh_short_C2"/>
    <property type="match status" value="1"/>
</dbReference>
<organism evidence="5 6">
    <name type="scientific">Cadophora malorum</name>
    <dbReference type="NCBI Taxonomy" id="108018"/>
    <lineage>
        <taxon>Eukaryota</taxon>
        <taxon>Fungi</taxon>
        <taxon>Dikarya</taxon>
        <taxon>Ascomycota</taxon>
        <taxon>Pezizomycotina</taxon>
        <taxon>Leotiomycetes</taxon>
        <taxon>Helotiales</taxon>
        <taxon>Ploettnerulaceae</taxon>
        <taxon>Cadophora</taxon>
    </lineage>
</organism>
<dbReference type="SUPFAM" id="SSF51735">
    <property type="entry name" value="NAD(P)-binding Rossmann-fold domains"/>
    <property type="match status" value="2"/>
</dbReference>
<dbReference type="OrthoDB" id="1669814at2759"/>
<proteinExistence type="inferred from homology"/>
<dbReference type="Proteomes" id="UP000664132">
    <property type="component" value="Unassembled WGS sequence"/>
</dbReference>
<dbReference type="CDD" id="cd05233">
    <property type="entry name" value="SDR_c"/>
    <property type="match status" value="1"/>
</dbReference>
<name>A0A8H7TDK8_9HELO</name>
<dbReference type="PRINTS" id="PR00081">
    <property type="entry name" value="GDHRDH"/>
</dbReference>
<evidence type="ECO:0000256" key="1">
    <source>
        <dbReference type="ARBA" id="ARBA00006484"/>
    </source>
</evidence>
<comment type="caution">
    <text evidence="5">The sequence shown here is derived from an EMBL/GenBank/DDBJ whole genome shotgun (WGS) entry which is preliminary data.</text>
</comment>
<feature type="region of interest" description="Disordered" evidence="4">
    <location>
        <begin position="166"/>
        <end position="186"/>
    </location>
</feature>